<dbReference type="Proteomes" id="UP000549009">
    <property type="component" value="Unassembled WGS sequence"/>
</dbReference>
<keyword evidence="2" id="KW-1185">Reference proteome</keyword>
<comment type="caution">
    <text evidence="1">The sequence shown here is derived from an EMBL/GenBank/DDBJ whole genome shotgun (WGS) entry which is preliminary data.</text>
</comment>
<name>A0A7W8EXB8_STRST</name>
<dbReference type="InterPro" id="IPR029069">
    <property type="entry name" value="HotDog_dom_sf"/>
</dbReference>
<protein>
    <submittedName>
        <fullName evidence="1">3-aminobutyryl-CoA ammonia-lyase</fullName>
        <ecNumber evidence="1">4.3.1.14</ecNumber>
    </submittedName>
</protein>
<gene>
    <name evidence="1" type="ORF">FHS40_008023</name>
</gene>
<dbReference type="SUPFAM" id="SSF54637">
    <property type="entry name" value="Thioesterase/thiol ester dehydrase-isomerase"/>
    <property type="match status" value="1"/>
</dbReference>
<dbReference type="AlphaFoldDB" id="A0A7W8EXB8"/>
<evidence type="ECO:0000313" key="2">
    <source>
        <dbReference type="Proteomes" id="UP000549009"/>
    </source>
</evidence>
<dbReference type="EMBL" id="JACHJD010000021">
    <property type="protein sequence ID" value="MBB5108897.1"/>
    <property type="molecule type" value="Genomic_DNA"/>
</dbReference>
<dbReference type="RefSeq" id="WP_229879404.1">
    <property type="nucleotide sequence ID" value="NZ_BMSQ01000017.1"/>
</dbReference>
<dbReference type="EC" id="4.3.1.14" evidence="1"/>
<reference evidence="1 2" key="1">
    <citation type="submission" date="2020-08" db="EMBL/GenBank/DDBJ databases">
        <title>Genomic Encyclopedia of Type Strains, Phase III (KMG-III): the genomes of soil and plant-associated and newly described type strains.</title>
        <authorList>
            <person name="Whitman W."/>
        </authorList>
    </citation>
    <scope>NUCLEOTIDE SEQUENCE [LARGE SCALE GENOMIC DNA]</scope>
    <source>
        <strain evidence="1 2">CECT 3146</strain>
    </source>
</reference>
<organism evidence="1 2">
    <name type="scientific">Streptomyces spectabilis</name>
    <dbReference type="NCBI Taxonomy" id="68270"/>
    <lineage>
        <taxon>Bacteria</taxon>
        <taxon>Bacillati</taxon>
        <taxon>Actinomycetota</taxon>
        <taxon>Actinomycetes</taxon>
        <taxon>Kitasatosporales</taxon>
        <taxon>Streptomycetaceae</taxon>
        <taxon>Streptomyces</taxon>
    </lineage>
</organism>
<keyword evidence="1" id="KW-0456">Lyase</keyword>
<dbReference type="GO" id="GO:0047459">
    <property type="term" value="F:3-aminobutyryl-CoA ammonia-lyase activity"/>
    <property type="evidence" value="ECO:0007669"/>
    <property type="project" value="UniProtKB-EC"/>
</dbReference>
<proteinExistence type="predicted"/>
<accession>A0A7W8EXB8</accession>
<evidence type="ECO:0000313" key="1">
    <source>
        <dbReference type="EMBL" id="MBB5108897.1"/>
    </source>
</evidence>
<dbReference type="Gene3D" id="3.10.129.10">
    <property type="entry name" value="Hotdog Thioesterase"/>
    <property type="match status" value="1"/>
</dbReference>
<sequence length="142" mass="15444">MHTPTDITARIRVRLSQADAHYGGDLIDGARVLRVFGDLATEIGIRSCGDEGLLAEYSSLRFTAPVRPGDYIEATARLKRRSRLRCLIEFEAHKVIAARYDRGPTTAEVLDPPVAVCRAEATLVLPWAAVASARTAPTGDAR</sequence>